<keyword evidence="1" id="KW-0732">Signal</keyword>
<reference evidence="2" key="1">
    <citation type="journal article" date="2020" name="Stud. Mycol.">
        <title>101 Dothideomycetes genomes: a test case for predicting lifestyles and emergence of pathogens.</title>
        <authorList>
            <person name="Haridas S."/>
            <person name="Albert R."/>
            <person name="Binder M."/>
            <person name="Bloem J."/>
            <person name="Labutti K."/>
            <person name="Salamov A."/>
            <person name="Andreopoulos B."/>
            <person name="Baker S."/>
            <person name="Barry K."/>
            <person name="Bills G."/>
            <person name="Bluhm B."/>
            <person name="Cannon C."/>
            <person name="Castanera R."/>
            <person name="Culley D."/>
            <person name="Daum C."/>
            <person name="Ezra D."/>
            <person name="Gonzalez J."/>
            <person name="Henrissat B."/>
            <person name="Kuo A."/>
            <person name="Liang C."/>
            <person name="Lipzen A."/>
            <person name="Lutzoni F."/>
            <person name="Magnuson J."/>
            <person name="Mondo S."/>
            <person name="Nolan M."/>
            <person name="Ohm R."/>
            <person name="Pangilinan J."/>
            <person name="Park H.-J."/>
            <person name="Ramirez L."/>
            <person name="Alfaro M."/>
            <person name="Sun H."/>
            <person name="Tritt A."/>
            <person name="Yoshinaga Y."/>
            <person name="Zwiers L.-H."/>
            <person name="Turgeon B."/>
            <person name="Goodwin S."/>
            <person name="Spatafora J."/>
            <person name="Crous P."/>
            <person name="Grigoriev I."/>
        </authorList>
    </citation>
    <scope>NUCLEOTIDE SEQUENCE</scope>
    <source>
        <strain evidence="2">CBS 130266</strain>
    </source>
</reference>
<feature type="signal peptide" evidence="1">
    <location>
        <begin position="1"/>
        <end position="24"/>
    </location>
</feature>
<dbReference type="AlphaFoldDB" id="A0A9P4NQ80"/>
<evidence type="ECO:0000313" key="3">
    <source>
        <dbReference type="Proteomes" id="UP000800235"/>
    </source>
</evidence>
<name>A0A9P4NQ80_9PEZI</name>
<evidence type="ECO:0008006" key="4">
    <source>
        <dbReference type="Google" id="ProtNLM"/>
    </source>
</evidence>
<proteinExistence type="predicted"/>
<gene>
    <name evidence="2" type="ORF">EJ08DRAFT_650169</name>
</gene>
<sequence length="146" mass="16411">MAKYFNIPLMAFMALLFCLSIISAAPVINNPITPATAFTPAFANTTTTLQTRQLGVAMDLCLDAFHGHCYVNQHYESDVCYNLNPTIATQLSSAYWGGGSTTCVFFESENCWTFNPAYIILYESCADFKMFNFNDKARSFRCDRKN</sequence>
<evidence type="ECO:0000313" key="2">
    <source>
        <dbReference type="EMBL" id="KAF2429706.1"/>
    </source>
</evidence>
<feature type="chain" id="PRO_5040473203" description="Prolamin-like domain-containing protein" evidence="1">
    <location>
        <begin position="25"/>
        <end position="146"/>
    </location>
</feature>
<protein>
    <recommendedName>
        <fullName evidence="4">Prolamin-like domain-containing protein</fullName>
    </recommendedName>
</protein>
<evidence type="ECO:0000256" key="1">
    <source>
        <dbReference type="SAM" id="SignalP"/>
    </source>
</evidence>
<organism evidence="2 3">
    <name type="scientific">Tothia fuscella</name>
    <dbReference type="NCBI Taxonomy" id="1048955"/>
    <lineage>
        <taxon>Eukaryota</taxon>
        <taxon>Fungi</taxon>
        <taxon>Dikarya</taxon>
        <taxon>Ascomycota</taxon>
        <taxon>Pezizomycotina</taxon>
        <taxon>Dothideomycetes</taxon>
        <taxon>Pleosporomycetidae</taxon>
        <taxon>Venturiales</taxon>
        <taxon>Cylindrosympodiaceae</taxon>
        <taxon>Tothia</taxon>
    </lineage>
</organism>
<accession>A0A9P4NQ80</accession>
<dbReference type="EMBL" id="MU007044">
    <property type="protein sequence ID" value="KAF2429706.1"/>
    <property type="molecule type" value="Genomic_DNA"/>
</dbReference>
<dbReference type="OrthoDB" id="5452160at2759"/>
<keyword evidence="3" id="KW-1185">Reference proteome</keyword>
<dbReference type="Proteomes" id="UP000800235">
    <property type="component" value="Unassembled WGS sequence"/>
</dbReference>
<comment type="caution">
    <text evidence="2">The sequence shown here is derived from an EMBL/GenBank/DDBJ whole genome shotgun (WGS) entry which is preliminary data.</text>
</comment>